<name>Q8KUW5_SYNE7</name>
<reference evidence="3 4" key="1">
    <citation type="submission" date="2005-08" db="EMBL/GenBank/DDBJ databases">
        <title>Complete sequence of plasmid 1 of Synechococcus elongatus PCC 7942.</title>
        <authorList>
            <consortium name="US DOE Joint Genome Institute"/>
            <person name="Copeland A."/>
            <person name="Lucas S."/>
            <person name="Lapidus A."/>
            <person name="Barry K."/>
            <person name="Detter J.C."/>
            <person name="Glavina T."/>
            <person name="Hammon N."/>
            <person name="Israni S."/>
            <person name="Pitluck S."/>
            <person name="Schmutz J."/>
            <person name="Larimer F."/>
            <person name="Land M."/>
            <person name="Kyrpides N."/>
            <person name="Lykidis A."/>
            <person name="Richardson P."/>
        </authorList>
    </citation>
    <scope>NUCLEOTIDE SEQUENCE [LARGE SCALE GENOMIC DNA]</scope>
    <source>
        <strain evidence="4">ATCC 33912 / PCC 7942 / FACHB-805</strain>
        <strain evidence="3">PCC 7942</strain>
        <plasmid evidence="3">1</plasmid>
        <plasmid evidence="4">pANL</plasmid>
    </source>
</reference>
<geneLocation type="plasmid" evidence="2 4">
    <name>pANL</name>
</geneLocation>
<dbReference type="EMBL" id="CP000101">
    <property type="protein sequence ID" value="ABB58665.1"/>
    <property type="molecule type" value="Genomic_DNA"/>
</dbReference>
<accession>Q8KUW5</accession>
<evidence type="ECO:0000313" key="3">
    <source>
        <dbReference type="EMBL" id="ABB58665.1"/>
    </source>
</evidence>
<feature type="region of interest" description="Disordered" evidence="1">
    <location>
        <begin position="1"/>
        <end position="74"/>
    </location>
</feature>
<dbReference type="AlphaFoldDB" id="Q8KUW5"/>
<protein>
    <submittedName>
        <fullName evidence="2">ANL08</fullName>
    </submittedName>
</protein>
<gene>
    <name evidence="3" type="ordered locus">Synpcc7942_B2636</name>
    <name evidence="2" type="ORF">anL08</name>
</gene>
<dbReference type="BioCyc" id="SYNEL:SYNPCC7942_B2636-MONOMER"/>
<feature type="compositionally biased region" description="Pro residues" evidence="1">
    <location>
        <begin position="43"/>
        <end position="53"/>
    </location>
</feature>
<reference evidence="2" key="2">
    <citation type="journal article" date="2008" name="Plasmid">
        <title>The complete sequence and functional analysis of pANL, the large plasmid of the unicellular freshwater cyanobacterium Synechococcus elongatus PCC 7942.</title>
        <authorList>
            <person name="Chen Y."/>
            <person name="Kay Holtman C."/>
            <person name="Magnuson R.D."/>
            <person name="Youderian P.A."/>
            <person name="Golden S.S."/>
        </authorList>
    </citation>
    <scope>NUCLEOTIDE SEQUENCE</scope>
    <source>
        <strain evidence="2">PCC 7942</strain>
        <plasmid evidence="2">pANL</plasmid>
    </source>
</reference>
<evidence type="ECO:0000313" key="4">
    <source>
        <dbReference type="Proteomes" id="UP000889800"/>
    </source>
</evidence>
<dbReference type="GeneID" id="72431549"/>
<dbReference type="PaxDb" id="1140-Synpcc7942_B2636"/>
<dbReference type="RefSeq" id="WP_011055126.1">
    <property type="nucleotide sequence ID" value="NC_007595.1"/>
</dbReference>
<evidence type="ECO:0000313" key="2">
    <source>
        <dbReference type="EMBL" id="AAM81139.1"/>
    </source>
</evidence>
<evidence type="ECO:0000256" key="1">
    <source>
        <dbReference type="SAM" id="MobiDB-lite"/>
    </source>
</evidence>
<dbReference type="KEGG" id="syf:Synpcc7942_B2636"/>
<dbReference type="Proteomes" id="UP000889800">
    <property type="component" value="Plasmid pANL"/>
</dbReference>
<geneLocation type="plasmid" evidence="3">
    <name>1</name>
</geneLocation>
<organism evidence="2">
    <name type="scientific">Synechococcus elongatus (strain ATCC 33912 / PCC 7942 / FACHB-805)</name>
    <name type="common">Anacystis nidulans R2</name>
    <dbReference type="NCBI Taxonomy" id="1140"/>
    <lineage>
        <taxon>Bacteria</taxon>
        <taxon>Bacillati</taxon>
        <taxon>Cyanobacteriota</taxon>
        <taxon>Cyanophyceae</taxon>
        <taxon>Synechococcales</taxon>
        <taxon>Synechococcaceae</taxon>
        <taxon>Synechococcus</taxon>
    </lineage>
</organism>
<keyword evidence="4" id="KW-1185">Reference proteome</keyword>
<dbReference type="EMBL" id="AF441790">
    <property type="protein sequence ID" value="AAM81139.1"/>
    <property type="molecule type" value="Genomic_DNA"/>
</dbReference>
<sequence>MYDGLGHFEPEDDYYDPADDPRYAETPEEEERNRWPTEDQAPPEVPDFAPIPLPEKRRASLRSAGDTATTLDRKPLYLCGSTPLQAVPTSGDGSG</sequence>
<keyword evidence="2" id="KW-0614">Plasmid</keyword>
<feature type="compositionally biased region" description="Basic and acidic residues" evidence="1">
    <location>
        <begin position="19"/>
        <end position="37"/>
    </location>
</feature>
<proteinExistence type="predicted"/>
<dbReference type="HOGENOM" id="CLU_2371716_0_0_3"/>